<reference evidence="1 2" key="1">
    <citation type="journal article" date="2012" name="J. Bacteriol.">
        <title>Genome of Bacillus macauensis ZFHKF-1, a Long-Chain-Forming Bacterium.</title>
        <authorList>
            <person name="Cai L."/>
            <person name="Zhang T."/>
        </authorList>
    </citation>
    <scope>NUCLEOTIDE SEQUENCE [LARGE SCALE GENOMIC DNA]</scope>
    <source>
        <strain evidence="1 2">ZFHKF-1</strain>
    </source>
</reference>
<protein>
    <submittedName>
        <fullName evidence="1">Putative regulator of flagella formation</fullName>
    </submittedName>
</protein>
<dbReference type="STRING" id="1196324.A374_01739"/>
<organism evidence="1 2">
    <name type="scientific">Fictibacillus macauensis ZFHKF-1</name>
    <dbReference type="NCBI Taxonomy" id="1196324"/>
    <lineage>
        <taxon>Bacteria</taxon>
        <taxon>Bacillati</taxon>
        <taxon>Bacillota</taxon>
        <taxon>Bacilli</taxon>
        <taxon>Bacillales</taxon>
        <taxon>Fictibacillaceae</taxon>
        <taxon>Fictibacillus</taxon>
    </lineage>
</organism>
<accession>I8ALX3</accession>
<keyword evidence="1" id="KW-0969">Cilium</keyword>
<dbReference type="InterPro" id="IPR022258">
    <property type="entry name" value="Flagellar_operon_YvyF"/>
</dbReference>
<evidence type="ECO:0000313" key="2">
    <source>
        <dbReference type="Proteomes" id="UP000004080"/>
    </source>
</evidence>
<sequence length="131" mass="15380">MGELENCLQCHALFVYNGRKICQNCYANEEKDYDAVFHFMRQQKNRQATLHDIHTHTGVEERKIMNFLRQGRLHIVQFPQLYYECDTCLGPIREGRICKVCSVKMKKELENTAATVVNKKHKLGTSYYTDC</sequence>
<comment type="caution">
    <text evidence="1">The sequence shown here is derived from an EMBL/GenBank/DDBJ whole genome shotgun (WGS) entry which is preliminary data.</text>
</comment>
<gene>
    <name evidence="1" type="ORF">A374_01739</name>
</gene>
<dbReference type="eggNOG" id="ENOG5032TKA">
    <property type="taxonomic scope" value="Bacteria"/>
</dbReference>
<dbReference type="RefSeq" id="WP_007200449.1">
    <property type="nucleotide sequence ID" value="NZ_AKKV01000019.1"/>
</dbReference>
<name>I8ALX3_9BACL</name>
<dbReference type="AlphaFoldDB" id="I8ALX3"/>
<keyword evidence="1" id="KW-0966">Cell projection</keyword>
<dbReference type="PATRIC" id="fig|1196324.3.peg.345"/>
<keyword evidence="2" id="KW-1185">Reference proteome</keyword>
<dbReference type="Proteomes" id="UP000004080">
    <property type="component" value="Unassembled WGS sequence"/>
</dbReference>
<keyword evidence="1" id="KW-0282">Flagellum</keyword>
<proteinExistence type="predicted"/>
<dbReference type="NCBIfam" id="TIGR03826">
    <property type="entry name" value="YvyF"/>
    <property type="match status" value="1"/>
</dbReference>
<dbReference type="EMBL" id="AKKV01000019">
    <property type="protein sequence ID" value="EIT86937.1"/>
    <property type="molecule type" value="Genomic_DNA"/>
</dbReference>
<evidence type="ECO:0000313" key="1">
    <source>
        <dbReference type="EMBL" id="EIT86937.1"/>
    </source>
</evidence>